<dbReference type="InterPro" id="IPR005630">
    <property type="entry name" value="Terpene_synthase_metal-bd"/>
</dbReference>
<dbReference type="SFLD" id="SFLDS00005">
    <property type="entry name" value="Isoprenoid_Synthase_Type_I"/>
    <property type="match status" value="1"/>
</dbReference>
<evidence type="ECO:0000259" key="6">
    <source>
        <dbReference type="Pfam" id="PF03936"/>
    </source>
</evidence>
<keyword evidence="3" id="KW-0479">Metal-binding</keyword>
<sequence>MSNMIGTRSISTCLQMPAAPNSPFRVSWQACSTQTSFSFCISPRCQLSLDNNCTRTFEELRERTRKELLTPANPSASLKFIDSIQRLGIGYHFEEEINMLLERFVDWNAGQDLLATALRFRLLRHNGFPACSDVFNKFKDKDGKFNQSLSKDPLGLLSLYEASYLGTEEEVELVQAMEFTRTHLQKISIPLFSPQDRCQVFQALEIPRHLRMSRLETRNYINEYSMESNRKPTLLDLAKLDFNAVQLVHQKELVEIIRWWKQLGLVEKLGFARDRPLECYLWTLGIFPEPYNSNCRIELTKTIAILLVIDDIFDTYGLLPDLVLFTEAIRRWDLSAMEPLPEYMKICYMALYNTTNDIAYMVLKQHGWSIVPHLKRTWIDMFEAFLAEAKWFNNEYVPSLEEYLVNGVTTGGTYMALVHAFFLMGQGVTKQTVAMMEPYPDLFSFAGKILRLWDDLGTAREEQERGDVASSIQCFMREKGISCEDEGRKQVRQLIRSLWIDLNGELVAPSSMPLSIINASFNLARTAQVVYQHGDDKKGSSVDDQVQALIYKPISLGDMKQDCV</sequence>
<evidence type="ECO:0000256" key="1">
    <source>
        <dbReference type="ARBA" id="ARBA00001946"/>
    </source>
</evidence>
<dbReference type="InterPro" id="IPR008949">
    <property type="entry name" value="Isoprenoid_synthase_dom_sf"/>
</dbReference>
<dbReference type="InterPro" id="IPR044814">
    <property type="entry name" value="Terpene_cyclase_plant_C1"/>
</dbReference>
<dbReference type="PANTHER" id="PTHR31225:SF137">
    <property type="entry name" value="TERPENE SYNTHASE 11-RELATED"/>
    <property type="match status" value="1"/>
</dbReference>
<dbReference type="SUPFAM" id="SSF48239">
    <property type="entry name" value="Terpenoid cyclases/Protein prenyltransferases"/>
    <property type="match status" value="1"/>
</dbReference>
<dbReference type="InterPro" id="IPR034741">
    <property type="entry name" value="Terpene_cyclase-like_1_C"/>
</dbReference>
<dbReference type="Gene3D" id="1.10.600.10">
    <property type="entry name" value="Farnesyl Diphosphate Synthase"/>
    <property type="match status" value="1"/>
</dbReference>
<evidence type="ECO:0000256" key="4">
    <source>
        <dbReference type="ARBA" id="ARBA00022842"/>
    </source>
</evidence>
<protein>
    <recommendedName>
        <fullName evidence="9">Terpene synthase</fullName>
    </recommendedName>
</protein>
<dbReference type="InterPro" id="IPR001906">
    <property type="entry name" value="Terpene_synth_N"/>
</dbReference>
<proteinExistence type="inferred from homology"/>
<dbReference type="SFLD" id="SFLDG01019">
    <property type="entry name" value="Terpene_Cyclase_Like_1_C_Termi"/>
    <property type="match status" value="1"/>
</dbReference>
<accession>A0ABQ9M9Z6</accession>
<comment type="similarity">
    <text evidence="2">Belongs to the terpene synthase family.</text>
</comment>
<keyword evidence="8" id="KW-1185">Reference proteome</keyword>
<feature type="domain" description="Terpene synthase metal-binding" evidence="6">
    <location>
        <begin position="261"/>
        <end position="499"/>
    </location>
</feature>
<evidence type="ECO:0000313" key="8">
    <source>
        <dbReference type="Proteomes" id="UP001174677"/>
    </source>
</evidence>
<name>A0ABQ9M9Z6_HEVBR</name>
<feature type="domain" description="Terpene synthase N-terminal" evidence="5">
    <location>
        <begin position="50"/>
        <end position="187"/>
    </location>
</feature>
<evidence type="ECO:0000256" key="2">
    <source>
        <dbReference type="ARBA" id="ARBA00006333"/>
    </source>
</evidence>
<gene>
    <name evidence="7" type="ORF">P3X46_012224</name>
</gene>
<dbReference type="InterPro" id="IPR036965">
    <property type="entry name" value="Terpene_synth_N_sf"/>
</dbReference>
<organism evidence="7 8">
    <name type="scientific">Hevea brasiliensis</name>
    <name type="common">Para rubber tree</name>
    <name type="synonym">Siphonia brasiliensis</name>
    <dbReference type="NCBI Taxonomy" id="3981"/>
    <lineage>
        <taxon>Eukaryota</taxon>
        <taxon>Viridiplantae</taxon>
        <taxon>Streptophyta</taxon>
        <taxon>Embryophyta</taxon>
        <taxon>Tracheophyta</taxon>
        <taxon>Spermatophyta</taxon>
        <taxon>Magnoliopsida</taxon>
        <taxon>eudicotyledons</taxon>
        <taxon>Gunneridae</taxon>
        <taxon>Pentapetalae</taxon>
        <taxon>rosids</taxon>
        <taxon>fabids</taxon>
        <taxon>Malpighiales</taxon>
        <taxon>Euphorbiaceae</taxon>
        <taxon>Crotonoideae</taxon>
        <taxon>Micrandreae</taxon>
        <taxon>Hevea</taxon>
    </lineage>
</organism>
<dbReference type="SUPFAM" id="SSF48576">
    <property type="entry name" value="Terpenoid synthases"/>
    <property type="match status" value="1"/>
</dbReference>
<keyword evidence="4" id="KW-0460">Magnesium</keyword>
<dbReference type="Pfam" id="PF03936">
    <property type="entry name" value="Terpene_synth_C"/>
    <property type="match status" value="1"/>
</dbReference>
<dbReference type="EMBL" id="JARPOI010000007">
    <property type="protein sequence ID" value="KAJ9176966.1"/>
    <property type="molecule type" value="Genomic_DNA"/>
</dbReference>
<comment type="cofactor">
    <cofactor evidence="1">
        <name>Mg(2+)</name>
        <dbReference type="ChEBI" id="CHEBI:18420"/>
    </cofactor>
</comment>
<dbReference type="CDD" id="cd00684">
    <property type="entry name" value="Terpene_cyclase_plant_C1"/>
    <property type="match status" value="1"/>
</dbReference>
<dbReference type="InterPro" id="IPR008930">
    <property type="entry name" value="Terpenoid_cyclase/PrenylTrfase"/>
</dbReference>
<evidence type="ECO:0000259" key="5">
    <source>
        <dbReference type="Pfam" id="PF01397"/>
    </source>
</evidence>
<evidence type="ECO:0008006" key="9">
    <source>
        <dbReference type="Google" id="ProtNLM"/>
    </source>
</evidence>
<dbReference type="PANTHER" id="PTHR31225">
    <property type="entry name" value="OS04G0344100 PROTEIN-RELATED"/>
    <property type="match status" value="1"/>
</dbReference>
<evidence type="ECO:0000256" key="3">
    <source>
        <dbReference type="ARBA" id="ARBA00022723"/>
    </source>
</evidence>
<dbReference type="Pfam" id="PF01397">
    <property type="entry name" value="Terpene_synth"/>
    <property type="match status" value="1"/>
</dbReference>
<dbReference type="InterPro" id="IPR050148">
    <property type="entry name" value="Terpene_synthase-like"/>
</dbReference>
<comment type="caution">
    <text evidence="7">The sequence shown here is derived from an EMBL/GenBank/DDBJ whole genome shotgun (WGS) entry which is preliminary data.</text>
</comment>
<dbReference type="Proteomes" id="UP001174677">
    <property type="component" value="Chromosome 7"/>
</dbReference>
<dbReference type="Gene3D" id="1.50.10.130">
    <property type="entry name" value="Terpene synthase, N-terminal domain"/>
    <property type="match status" value="1"/>
</dbReference>
<evidence type="ECO:0000313" key="7">
    <source>
        <dbReference type="EMBL" id="KAJ9176966.1"/>
    </source>
</evidence>
<reference evidence="7" key="1">
    <citation type="journal article" date="2023" name="Plant Biotechnol. J.">
        <title>Chromosome-level wild Hevea brasiliensis genome provides new tools for genomic-assisted breeding and valuable loci to elevate rubber yield.</title>
        <authorList>
            <person name="Cheng H."/>
            <person name="Song X."/>
            <person name="Hu Y."/>
            <person name="Wu T."/>
            <person name="Yang Q."/>
            <person name="An Z."/>
            <person name="Feng S."/>
            <person name="Deng Z."/>
            <person name="Wu W."/>
            <person name="Zeng X."/>
            <person name="Tu M."/>
            <person name="Wang X."/>
            <person name="Huang H."/>
        </authorList>
    </citation>
    <scope>NUCLEOTIDE SEQUENCE</scope>
    <source>
        <strain evidence="7">MT/VB/25A 57/8</strain>
    </source>
</reference>